<feature type="domain" description="DC1" evidence="2">
    <location>
        <begin position="59"/>
        <end position="103"/>
    </location>
</feature>
<organism evidence="3 5">
    <name type="scientific">Cannabis sativa</name>
    <name type="common">Hemp</name>
    <name type="synonym">Marijuana</name>
    <dbReference type="NCBI Taxonomy" id="3483"/>
    <lineage>
        <taxon>Eukaryota</taxon>
        <taxon>Viridiplantae</taxon>
        <taxon>Streptophyta</taxon>
        <taxon>Embryophyta</taxon>
        <taxon>Tracheophyta</taxon>
        <taxon>Spermatophyta</taxon>
        <taxon>Magnoliopsida</taxon>
        <taxon>eudicotyledons</taxon>
        <taxon>Gunneridae</taxon>
        <taxon>Pentapetalae</taxon>
        <taxon>rosids</taxon>
        <taxon>fabids</taxon>
        <taxon>Rosales</taxon>
        <taxon>Cannabaceae</taxon>
        <taxon>Cannabis</taxon>
    </lineage>
</organism>
<gene>
    <name evidence="3" type="ORF">F8388_008241</name>
    <name evidence="4" type="ORF">G4B88_016646</name>
</gene>
<protein>
    <recommendedName>
        <fullName evidence="2">DC1 domain-containing protein</fullName>
    </recommendedName>
</protein>
<dbReference type="InterPro" id="IPR053192">
    <property type="entry name" value="Vacuole_Formation_Reg"/>
</dbReference>
<evidence type="ECO:0000313" key="6">
    <source>
        <dbReference type="Proteomes" id="UP000583929"/>
    </source>
</evidence>
<proteinExistence type="predicted"/>
<dbReference type="InterPro" id="IPR004146">
    <property type="entry name" value="DC1"/>
</dbReference>
<dbReference type="Pfam" id="PF03107">
    <property type="entry name" value="C1_2"/>
    <property type="match status" value="3"/>
</dbReference>
<dbReference type="SUPFAM" id="SSF57889">
    <property type="entry name" value="Cysteine-rich domain"/>
    <property type="match status" value="3"/>
</dbReference>
<sequence length="673" mass="78864">MYFCPNNHLLFTKYYDYTFPCHVCGLSNITPPFYACELCVYFVHKSCGELPHHLLFHSKHPSHTLTLSSEENYKCNACNSNFSFSPTFKCDSTCNFYLDLKCAMMAPITFKKLDLDQTTTIIQHSTHPHPMKYFHVDYDQTAHCFGCRSLIKSGCQVYVCGEDFDYVLHESCAELPKEILYPFHLNHGPLTLNIKYFKWFNDKCSLCNKIYTTIFIFKCNECSFWLCLKCNEIAMRAKRSIKYKYHEHLLCFASDGDMFIDNNNQCDSYDSYCKQTPIILHNKEFFDTSPYTFYCLECDFKSHLLCGPLPSRIEYEYHIHPLILSELFINEEGFEDYYCDICEMRRDPRIRIYYCADCKYAAHVHCLINEIKNIFESDINNVPLITMGEDLGIAADDEYDDISSERLIDMINALSHEEKKFLRMFYIWYDSSSSSMVKEQQLEKQKHSHNEASESNLEDKDVNWIIDYLSLRYINRRDAFNDNVNVYRLRMFEKKPKFESTDLELKLVTVEGYKIPHPLAPILKRLLSEHGDISSDDGEIKLSKEGKSVIYFILCKTLKRMRNTKIADITIDLLLEWDFNVNFIKESVAFEIDFLTSHVWELIKPIFCGIQAKRLESEIPTMIMKRREKLHQEMIKLDSQLATCENILKTPGLKELCAKASAKKWNSAGEGLF</sequence>
<evidence type="ECO:0000313" key="3">
    <source>
        <dbReference type="EMBL" id="KAF4362357.1"/>
    </source>
</evidence>
<dbReference type="PANTHER" id="PTHR32410">
    <property type="entry name" value="CYSTEINE/HISTIDINE-RICH C1 DOMAIN FAMILY PROTEIN"/>
    <property type="match status" value="1"/>
</dbReference>
<dbReference type="AlphaFoldDB" id="A0A7J6EV96"/>
<dbReference type="InterPro" id="IPR046349">
    <property type="entry name" value="C1-like_sf"/>
</dbReference>
<name>A0A7J6EV96_CANSA</name>
<dbReference type="EMBL" id="JAATIQ010000060">
    <property type="protein sequence ID" value="KAF4391336.1"/>
    <property type="molecule type" value="Genomic_DNA"/>
</dbReference>
<dbReference type="Proteomes" id="UP000525078">
    <property type="component" value="Unassembled WGS sequence"/>
</dbReference>
<evidence type="ECO:0000313" key="4">
    <source>
        <dbReference type="EMBL" id="KAF4391336.1"/>
    </source>
</evidence>
<accession>A0A7J6EV96</accession>
<keyword evidence="1" id="KW-0677">Repeat</keyword>
<comment type="caution">
    <text evidence="3">The sequence shown here is derived from an EMBL/GenBank/DDBJ whole genome shotgun (WGS) entry which is preliminary data.</text>
</comment>
<feature type="domain" description="DC1" evidence="2">
    <location>
        <begin position="317"/>
        <end position="366"/>
    </location>
</feature>
<evidence type="ECO:0000313" key="5">
    <source>
        <dbReference type="Proteomes" id="UP000525078"/>
    </source>
</evidence>
<keyword evidence="6" id="KW-1185">Reference proteome</keyword>
<evidence type="ECO:0000259" key="2">
    <source>
        <dbReference type="Pfam" id="PF03107"/>
    </source>
</evidence>
<dbReference type="EMBL" id="JAATIP010000185">
    <property type="protein sequence ID" value="KAF4362357.1"/>
    <property type="molecule type" value="Genomic_DNA"/>
</dbReference>
<feature type="domain" description="DC1" evidence="2">
    <location>
        <begin position="126"/>
        <end position="173"/>
    </location>
</feature>
<reference evidence="5 6" key="1">
    <citation type="journal article" date="2020" name="bioRxiv">
        <title>Sequence and annotation of 42 cannabis genomes reveals extensive copy number variation in cannabinoid synthesis and pathogen resistance genes.</title>
        <authorList>
            <person name="Mckernan K.J."/>
            <person name="Helbert Y."/>
            <person name="Kane L.T."/>
            <person name="Ebling H."/>
            <person name="Zhang L."/>
            <person name="Liu B."/>
            <person name="Eaton Z."/>
            <person name="Mclaughlin S."/>
            <person name="Kingan S."/>
            <person name="Baybayan P."/>
            <person name="Concepcion G."/>
            <person name="Jordan M."/>
            <person name="Riva A."/>
            <person name="Barbazuk W."/>
            <person name="Harkins T."/>
        </authorList>
    </citation>
    <scope>NUCLEOTIDE SEQUENCE [LARGE SCALE GENOMIC DNA]</scope>
    <source>
        <strain evidence="5 6">cv. Jamaican Lion 4</strain>
        <strain evidence="4">Father</strain>
        <strain evidence="3">Mother</strain>
        <tissue evidence="3">Leaf</tissue>
    </source>
</reference>
<dbReference type="Proteomes" id="UP000583929">
    <property type="component" value="Unassembled WGS sequence"/>
</dbReference>
<evidence type="ECO:0000256" key="1">
    <source>
        <dbReference type="ARBA" id="ARBA00022737"/>
    </source>
</evidence>
<dbReference type="OrthoDB" id="1751421at2759"/>